<evidence type="ECO:0000256" key="4">
    <source>
        <dbReference type="ARBA" id="ARBA00022982"/>
    </source>
</evidence>
<dbReference type="Pfam" id="PF01322">
    <property type="entry name" value="Cytochrom_C_2"/>
    <property type="match status" value="1"/>
</dbReference>
<evidence type="ECO:0000313" key="11">
    <source>
        <dbReference type="Proteomes" id="UP000193495"/>
    </source>
</evidence>
<dbReference type="OrthoDB" id="7596534at2"/>
<evidence type="ECO:0000256" key="7">
    <source>
        <dbReference type="PIRSR" id="PIRSR000027-2"/>
    </source>
</evidence>
<dbReference type="PIRSF" id="PIRSF000027">
    <property type="entry name" value="Cytc_c_prime"/>
    <property type="match status" value="1"/>
</dbReference>
<feature type="binding site" description="axial binding residue" evidence="6">
    <location>
        <position position="148"/>
    </location>
    <ligand>
        <name>heme c</name>
        <dbReference type="ChEBI" id="CHEBI:61717"/>
    </ligand>
    <ligandPart>
        <name>Fe</name>
        <dbReference type="ChEBI" id="CHEBI:18248"/>
    </ligandPart>
</feature>
<reference evidence="9 12" key="2">
    <citation type="submission" date="2018-03" db="EMBL/GenBank/DDBJ databases">
        <title>Genomic Encyclopedia of Archaeal and Bacterial Type Strains, Phase II (KMG-II): from individual species to whole genera.</title>
        <authorList>
            <person name="Goeker M."/>
        </authorList>
    </citation>
    <scope>NUCLEOTIDE SEQUENCE [LARGE SCALE GENOMIC DNA]</scope>
    <source>
        <strain evidence="9 12">DSM 29956</strain>
    </source>
</reference>
<keyword evidence="5 6" id="KW-0408">Iron</keyword>
<evidence type="ECO:0000256" key="5">
    <source>
        <dbReference type="ARBA" id="ARBA00023004"/>
    </source>
</evidence>
<evidence type="ECO:0000313" key="10">
    <source>
        <dbReference type="EMBL" id="SLN49814.1"/>
    </source>
</evidence>
<evidence type="ECO:0000256" key="8">
    <source>
        <dbReference type="SAM" id="SignalP"/>
    </source>
</evidence>
<dbReference type="Proteomes" id="UP000193495">
    <property type="component" value="Unassembled WGS sequence"/>
</dbReference>
<dbReference type="Gene3D" id="1.20.120.10">
    <property type="entry name" value="Cytochrome c/b562"/>
    <property type="match status" value="1"/>
</dbReference>
<dbReference type="PRINTS" id="PR00608">
    <property type="entry name" value="CYTCHROMECII"/>
</dbReference>
<protein>
    <submittedName>
        <fullName evidence="10">Cytochrome c-554</fullName>
    </submittedName>
    <submittedName>
        <fullName evidence="9">Cytochrome c556</fullName>
    </submittedName>
</protein>
<dbReference type="AlphaFoldDB" id="A0A1X6ZEZ7"/>
<feature type="binding site" description="covalent" evidence="7">
    <location>
        <position position="144"/>
    </location>
    <ligand>
        <name>heme c</name>
        <dbReference type="ChEBI" id="CHEBI:61717"/>
    </ligand>
</feature>
<dbReference type="GO" id="GO:0009055">
    <property type="term" value="F:electron transfer activity"/>
    <property type="evidence" value="ECO:0007669"/>
    <property type="project" value="InterPro"/>
</dbReference>
<dbReference type="Proteomes" id="UP000240624">
    <property type="component" value="Unassembled WGS sequence"/>
</dbReference>
<feature type="binding site" description="covalent" evidence="7">
    <location>
        <position position="147"/>
    </location>
    <ligand>
        <name>heme c</name>
        <dbReference type="ChEBI" id="CHEBI:61717"/>
    </ligand>
</feature>
<evidence type="ECO:0000256" key="3">
    <source>
        <dbReference type="ARBA" id="ARBA00022723"/>
    </source>
</evidence>
<dbReference type="InterPro" id="IPR002321">
    <property type="entry name" value="Cyt_c_II"/>
</dbReference>
<keyword evidence="8" id="KW-0732">Signal</keyword>
<evidence type="ECO:0000256" key="1">
    <source>
        <dbReference type="ARBA" id="ARBA00022448"/>
    </source>
</evidence>
<accession>A0A1X6ZEZ7</accession>
<evidence type="ECO:0000313" key="9">
    <source>
        <dbReference type="EMBL" id="PSK86147.1"/>
    </source>
</evidence>
<comment type="PTM">
    <text evidence="7">Binds 1 heme group per subunit.</text>
</comment>
<name>A0A1X6ZEZ7_9RHOB</name>
<keyword evidence="12" id="KW-1185">Reference proteome</keyword>
<dbReference type="PROSITE" id="PS51009">
    <property type="entry name" value="CYTCII"/>
    <property type="match status" value="1"/>
</dbReference>
<proteinExistence type="predicted"/>
<keyword evidence="4" id="KW-0249">Electron transport</keyword>
<dbReference type="GO" id="GO:0020037">
    <property type="term" value="F:heme binding"/>
    <property type="evidence" value="ECO:0007669"/>
    <property type="project" value="InterPro"/>
</dbReference>
<dbReference type="InterPro" id="IPR015984">
    <property type="entry name" value="Cyt_c_prime_subgr"/>
</dbReference>
<dbReference type="GO" id="GO:0005506">
    <property type="term" value="F:iron ion binding"/>
    <property type="evidence" value="ECO:0007669"/>
    <property type="project" value="InterPro"/>
</dbReference>
<feature type="signal peptide" evidence="8">
    <location>
        <begin position="1"/>
        <end position="23"/>
    </location>
</feature>
<dbReference type="InterPro" id="IPR012127">
    <property type="entry name" value="Cyt_c_prime"/>
</dbReference>
<feature type="chain" id="PRO_5044568260" evidence="8">
    <location>
        <begin position="24"/>
        <end position="156"/>
    </location>
</feature>
<keyword evidence="3 6" id="KW-0479">Metal-binding</keyword>
<keyword evidence="1" id="KW-0813">Transport</keyword>
<dbReference type="EMBL" id="PYGB01000006">
    <property type="protein sequence ID" value="PSK86147.1"/>
    <property type="molecule type" value="Genomic_DNA"/>
</dbReference>
<dbReference type="RefSeq" id="WP_085896572.1">
    <property type="nucleotide sequence ID" value="NZ_CAXPGX010000195.1"/>
</dbReference>
<evidence type="ECO:0000256" key="2">
    <source>
        <dbReference type="ARBA" id="ARBA00022617"/>
    </source>
</evidence>
<dbReference type="GO" id="GO:0022900">
    <property type="term" value="P:electron transport chain"/>
    <property type="evidence" value="ECO:0007669"/>
    <property type="project" value="InterPro"/>
</dbReference>
<dbReference type="GO" id="GO:0042597">
    <property type="term" value="C:periplasmic space"/>
    <property type="evidence" value="ECO:0007669"/>
    <property type="project" value="InterPro"/>
</dbReference>
<sequence length="156" mass="16722">MTRSFRLLAGSLVIAALAPMALAQGLDPERAQSLREGHMKLMGLNIGMLGAMAKEEQPYDAEMAAAAAGNLAALGSIDQRFYWVEGSSSEDLEESRALPAIWENMDDFNSKTEALHEAAMKMEEAAGTDLASLQAAMGPLGEACGSCHEDYRKPEE</sequence>
<keyword evidence="2 7" id="KW-0349">Heme</keyword>
<organism evidence="10 11">
    <name type="scientific">Limimaricola soesokkakensis</name>
    <dbReference type="NCBI Taxonomy" id="1343159"/>
    <lineage>
        <taxon>Bacteria</taxon>
        <taxon>Pseudomonadati</taxon>
        <taxon>Pseudomonadota</taxon>
        <taxon>Alphaproteobacteria</taxon>
        <taxon>Rhodobacterales</taxon>
        <taxon>Paracoccaceae</taxon>
        <taxon>Limimaricola</taxon>
    </lineage>
</organism>
<dbReference type="InterPro" id="IPR010980">
    <property type="entry name" value="Cyt_c/b562"/>
</dbReference>
<dbReference type="SUPFAM" id="SSF47175">
    <property type="entry name" value="Cytochromes"/>
    <property type="match status" value="1"/>
</dbReference>
<gene>
    <name evidence="10" type="primary">cycF</name>
    <name evidence="9" type="ORF">CLV79_106155</name>
    <name evidence="10" type="ORF">LOS8367_02225</name>
</gene>
<evidence type="ECO:0000256" key="6">
    <source>
        <dbReference type="PIRSR" id="PIRSR000027-1"/>
    </source>
</evidence>
<reference evidence="10 11" key="1">
    <citation type="submission" date="2017-03" db="EMBL/GenBank/DDBJ databases">
        <authorList>
            <person name="Afonso C.L."/>
            <person name="Miller P.J."/>
            <person name="Scott M.A."/>
            <person name="Spackman E."/>
            <person name="Goraichik I."/>
            <person name="Dimitrov K.M."/>
            <person name="Suarez D.L."/>
            <person name="Swayne D.E."/>
        </authorList>
    </citation>
    <scope>NUCLEOTIDE SEQUENCE [LARGE SCALE GENOMIC DNA]</scope>
    <source>
        <strain evidence="10 11">CECT 8367</strain>
    </source>
</reference>
<dbReference type="EMBL" id="FWFY01000006">
    <property type="protein sequence ID" value="SLN49814.1"/>
    <property type="molecule type" value="Genomic_DNA"/>
</dbReference>
<evidence type="ECO:0000313" key="12">
    <source>
        <dbReference type="Proteomes" id="UP000240624"/>
    </source>
</evidence>